<dbReference type="EMBL" id="VFOK01000001">
    <property type="protein sequence ID" value="TQL32313.1"/>
    <property type="molecule type" value="Genomic_DNA"/>
</dbReference>
<proteinExistence type="predicted"/>
<dbReference type="InterPro" id="IPR025334">
    <property type="entry name" value="DUF4240"/>
</dbReference>
<gene>
    <name evidence="2" type="ORF">FB554_0434</name>
</gene>
<name>A0A542X901_9MICO</name>
<organism evidence="2 3">
    <name type="scientific">Barrientosiimonas humi</name>
    <dbReference type="NCBI Taxonomy" id="999931"/>
    <lineage>
        <taxon>Bacteria</taxon>
        <taxon>Bacillati</taxon>
        <taxon>Actinomycetota</taxon>
        <taxon>Actinomycetes</taxon>
        <taxon>Micrococcales</taxon>
        <taxon>Dermacoccaceae</taxon>
        <taxon>Barrientosiimonas</taxon>
    </lineage>
</organism>
<evidence type="ECO:0000259" key="1">
    <source>
        <dbReference type="Pfam" id="PF14024"/>
    </source>
</evidence>
<keyword evidence="3" id="KW-1185">Reference proteome</keyword>
<evidence type="ECO:0000313" key="2">
    <source>
        <dbReference type="EMBL" id="TQL32313.1"/>
    </source>
</evidence>
<sequence length="336" mass="37195">MARAVAPCHYARMRLRRRVMPEKEFWSHIDVLGGSVDEDAVARLVDRLRERGRGTPEAFAERLAQVLYDLDRQDLFEQPVQWDDDPDDHVIPLSSDTFLYLRAGLVAKGKQAVDQAIADPRTLRNRRWSDSEGLLYAAEEAAGREIDTKYDYETGRNEAYWTMPSPSEMDGPRPPVAPILSDLLDPIDGEPFEGPGVESDGGDFEPDDLDLDFDWPLWFPEIAVDGALDAVVQPLLEHGGLPADIAAQVEVRVDFGNGWQVVPQQRAGVVDEFGKVVAVGCQLDQPTAKSWPIYDQERALAAVLARCVLTVLPDAHGARQALTDVDAAGTDLLPRS</sequence>
<accession>A0A542X901</accession>
<reference evidence="2 3" key="1">
    <citation type="submission" date="2019-06" db="EMBL/GenBank/DDBJ databases">
        <title>Sequencing the genomes of 1000 actinobacteria strains.</title>
        <authorList>
            <person name="Klenk H.-P."/>
        </authorList>
    </citation>
    <scope>NUCLEOTIDE SEQUENCE [LARGE SCALE GENOMIC DNA]</scope>
    <source>
        <strain evidence="2 3">DSM 24617</strain>
    </source>
</reference>
<dbReference type="Pfam" id="PF14024">
    <property type="entry name" value="DUF4240"/>
    <property type="match status" value="1"/>
</dbReference>
<dbReference type="Proteomes" id="UP000318336">
    <property type="component" value="Unassembled WGS sequence"/>
</dbReference>
<dbReference type="AlphaFoldDB" id="A0A542X901"/>
<evidence type="ECO:0000313" key="3">
    <source>
        <dbReference type="Proteomes" id="UP000318336"/>
    </source>
</evidence>
<comment type="caution">
    <text evidence="2">The sequence shown here is derived from an EMBL/GenBank/DDBJ whole genome shotgun (WGS) entry which is preliminary data.</text>
</comment>
<feature type="domain" description="DUF4240" evidence="1">
    <location>
        <begin position="20"/>
        <end position="141"/>
    </location>
</feature>
<protein>
    <submittedName>
        <fullName evidence="2">Uncharacterized protein DUF4240</fullName>
    </submittedName>
</protein>